<dbReference type="EMBL" id="JAESVP010000002">
    <property type="protein sequence ID" value="MBL4927484.1"/>
    <property type="molecule type" value="Genomic_DNA"/>
</dbReference>
<dbReference type="AlphaFoldDB" id="A0A8J7MU61"/>
<accession>A0A8J7MU61</accession>
<evidence type="ECO:0000259" key="1">
    <source>
        <dbReference type="Pfam" id="PF04366"/>
    </source>
</evidence>
<comment type="caution">
    <text evidence="2">The sequence shown here is derived from an EMBL/GenBank/DDBJ whole genome shotgun (WGS) entry which is preliminary data.</text>
</comment>
<keyword evidence="3" id="KW-1185">Reference proteome</keyword>
<dbReference type="PROSITE" id="PS51257">
    <property type="entry name" value="PROKAR_LIPOPROTEIN"/>
    <property type="match status" value="1"/>
</dbReference>
<organism evidence="2 3">
    <name type="scientific">Fuscibacter oryzae</name>
    <dbReference type="NCBI Taxonomy" id="2803939"/>
    <lineage>
        <taxon>Bacteria</taxon>
        <taxon>Pseudomonadati</taxon>
        <taxon>Pseudomonadota</taxon>
        <taxon>Alphaproteobacteria</taxon>
        <taxon>Rhodobacterales</taxon>
        <taxon>Paracoccaceae</taxon>
        <taxon>Fuscibacter</taxon>
    </lineage>
</organism>
<protein>
    <submittedName>
        <fullName evidence="2">Twin-arginine translocation pathway signal</fullName>
    </submittedName>
</protein>
<feature type="domain" description="Ysc84 actin-binding" evidence="1">
    <location>
        <begin position="97"/>
        <end position="178"/>
    </location>
</feature>
<evidence type="ECO:0000313" key="2">
    <source>
        <dbReference type="EMBL" id="MBL4927484.1"/>
    </source>
</evidence>
<dbReference type="Pfam" id="PF04366">
    <property type="entry name" value="Ysc84"/>
    <property type="match status" value="1"/>
</dbReference>
<dbReference type="InterPro" id="IPR007461">
    <property type="entry name" value="Ysc84_actin-binding"/>
</dbReference>
<name>A0A8J7MU61_9RHOB</name>
<sequence length="183" mass="19152">MISRRLVLLGGGTAALSACVGGNGIGSNGSAQIDARVNATRDYLFQRYPGTQDLAARSAGVLYMPLVTEAGFGFGGSYGRGALRIRDVTVDYYSSTKASFGLQIGAQQYAHALFFTTDAALAEFRRSPGWAAGADIRYATPEMGQSLGKETTELDPVVALVFGQQGLIAGASVAGVKYTRIIP</sequence>
<reference evidence="2" key="1">
    <citation type="submission" date="2021-01" db="EMBL/GenBank/DDBJ databases">
        <title>Genome seq and assembly of Tabrizicola sp. KVB23.</title>
        <authorList>
            <person name="Chhetri G."/>
        </authorList>
    </citation>
    <scope>NUCLEOTIDE SEQUENCE</scope>
    <source>
        <strain evidence="2">KVB23</strain>
    </source>
</reference>
<evidence type="ECO:0000313" key="3">
    <source>
        <dbReference type="Proteomes" id="UP000619033"/>
    </source>
</evidence>
<dbReference type="Proteomes" id="UP000619033">
    <property type="component" value="Unassembled WGS sequence"/>
</dbReference>
<dbReference type="RefSeq" id="WP_202658612.1">
    <property type="nucleotide sequence ID" value="NZ_JAESVP010000002.1"/>
</dbReference>
<proteinExistence type="predicted"/>
<gene>
    <name evidence="2" type="ORF">JI744_05125</name>
</gene>